<keyword evidence="2" id="KW-0413">Isomerase</keyword>
<dbReference type="PANTHER" id="PTHR12110:SF21">
    <property type="entry name" value="XYLOSE ISOMERASE-LIKE TIM BARREL DOMAIN-CONTAINING PROTEIN"/>
    <property type="match status" value="1"/>
</dbReference>
<dbReference type="InterPro" id="IPR050312">
    <property type="entry name" value="IolE/XylAMocC-like"/>
</dbReference>
<evidence type="ECO:0000313" key="2">
    <source>
        <dbReference type="EMBL" id="MFC5652963.1"/>
    </source>
</evidence>
<evidence type="ECO:0000259" key="1">
    <source>
        <dbReference type="Pfam" id="PF01261"/>
    </source>
</evidence>
<proteinExistence type="predicted"/>
<dbReference type="Proteomes" id="UP001596047">
    <property type="component" value="Unassembled WGS sequence"/>
</dbReference>
<dbReference type="EMBL" id="JBHSOW010000109">
    <property type="protein sequence ID" value="MFC5652963.1"/>
    <property type="molecule type" value="Genomic_DNA"/>
</dbReference>
<feature type="domain" description="Xylose isomerase-like TIM barrel" evidence="1">
    <location>
        <begin position="14"/>
        <end position="250"/>
    </location>
</feature>
<accession>A0ABW0W442</accession>
<dbReference type="SUPFAM" id="SSF51658">
    <property type="entry name" value="Xylose isomerase-like"/>
    <property type="match status" value="1"/>
</dbReference>
<dbReference type="Pfam" id="PF01261">
    <property type="entry name" value="AP_endonuc_2"/>
    <property type="match status" value="1"/>
</dbReference>
<organism evidence="2 3">
    <name type="scientific">Paenibacillus solisilvae</name>
    <dbReference type="NCBI Taxonomy" id="2486751"/>
    <lineage>
        <taxon>Bacteria</taxon>
        <taxon>Bacillati</taxon>
        <taxon>Bacillota</taxon>
        <taxon>Bacilli</taxon>
        <taxon>Bacillales</taxon>
        <taxon>Paenibacillaceae</taxon>
        <taxon>Paenibacillus</taxon>
    </lineage>
</organism>
<dbReference type="InterPro" id="IPR036237">
    <property type="entry name" value="Xyl_isomerase-like_sf"/>
</dbReference>
<protein>
    <submittedName>
        <fullName evidence="2">Sugar phosphate isomerase/epimerase family protein</fullName>
    </submittedName>
</protein>
<evidence type="ECO:0000313" key="3">
    <source>
        <dbReference type="Proteomes" id="UP001596047"/>
    </source>
</evidence>
<dbReference type="RefSeq" id="WP_379191626.1">
    <property type="nucleotide sequence ID" value="NZ_JBHSOW010000109.1"/>
</dbReference>
<dbReference type="GO" id="GO:0016853">
    <property type="term" value="F:isomerase activity"/>
    <property type="evidence" value="ECO:0007669"/>
    <property type="project" value="UniProtKB-KW"/>
</dbReference>
<dbReference type="InterPro" id="IPR013022">
    <property type="entry name" value="Xyl_isomerase-like_TIM-brl"/>
</dbReference>
<keyword evidence="3" id="KW-1185">Reference proteome</keyword>
<reference evidence="3" key="1">
    <citation type="journal article" date="2019" name="Int. J. Syst. Evol. Microbiol.">
        <title>The Global Catalogue of Microorganisms (GCM) 10K type strain sequencing project: providing services to taxonomists for standard genome sequencing and annotation.</title>
        <authorList>
            <consortium name="The Broad Institute Genomics Platform"/>
            <consortium name="The Broad Institute Genome Sequencing Center for Infectious Disease"/>
            <person name="Wu L."/>
            <person name="Ma J."/>
        </authorList>
    </citation>
    <scope>NUCLEOTIDE SEQUENCE [LARGE SCALE GENOMIC DNA]</scope>
    <source>
        <strain evidence="3">CGMCC 1.3240</strain>
    </source>
</reference>
<comment type="caution">
    <text evidence="2">The sequence shown here is derived from an EMBL/GenBank/DDBJ whole genome shotgun (WGS) entry which is preliminary data.</text>
</comment>
<dbReference type="PANTHER" id="PTHR12110">
    <property type="entry name" value="HYDROXYPYRUVATE ISOMERASE"/>
    <property type="match status" value="1"/>
</dbReference>
<gene>
    <name evidence="2" type="ORF">ACFPYJ_28425</name>
</gene>
<sequence>MVSFGWCRGIEDAARLQAAGYDYIECTVTGLQLENQQEHAKLLAQYADSPLPVQAVNIFFPGDLLIVGPTIDENRLSRYVAKTAEALHKIGTKIAVLGSGRSRQIPEGWSAARAEEQFVKLLERVADEFTGTGVVLAIEPLNRQECNFINSVAEASRFAKWLNRDTIRILADFYHMEMDQEPLETMLEHKDWLAHIHVADTGRLSPGTGTYPYDEFAKYLTQAGYNGRISAECTVKENSEFDGSLAFLKKKFN</sequence>
<dbReference type="Gene3D" id="3.20.20.150">
    <property type="entry name" value="Divalent-metal-dependent TIM barrel enzymes"/>
    <property type="match status" value="1"/>
</dbReference>
<name>A0ABW0W442_9BACL</name>